<comment type="caution">
    <text evidence="2">The sequence shown here is derived from an EMBL/GenBank/DDBJ whole genome shotgun (WGS) entry which is preliminary data.</text>
</comment>
<reference evidence="3" key="1">
    <citation type="journal article" date="2019" name="Int. J. Syst. Evol. Microbiol.">
        <title>The Global Catalogue of Microorganisms (GCM) 10K type strain sequencing project: providing services to taxonomists for standard genome sequencing and annotation.</title>
        <authorList>
            <consortium name="The Broad Institute Genomics Platform"/>
            <consortium name="The Broad Institute Genome Sequencing Center for Infectious Disease"/>
            <person name="Wu L."/>
            <person name="Ma J."/>
        </authorList>
    </citation>
    <scope>NUCLEOTIDE SEQUENCE [LARGE SCALE GENOMIC DNA]</scope>
    <source>
        <strain evidence="3">JCM 17130</strain>
    </source>
</reference>
<proteinExistence type="predicted"/>
<dbReference type="Gene3D" id="1.25.40.10">
    <property type="entry name" value="Tetratricopeptide repeat domain"/>
    <property type="match status" value="1"/>
</dbReference>
<dbReference type="InterPro" id="IPR011990">
    <property type="entry name" value="TPR-like_helical_dom_sf"/>
</dbReference>
<dbReference type="SUPFAM" id="SSF81901">
    <property type="entry name" value="HCP-like"/>
    <property type="match status" value="1"/>
</dbReference>
<keyword evidence="3" id="KW-1185">Reference proteome</keyword>
<evidence type="ECO:0008006" key="4">
    <source>
        <dbReference type="Google" id="ProtNLM"/>
    </source>
</evidence>
<keyword evidence="1" id="KW-0732">Signal</keyword>
<dbReference type="EMBL" id="JBHSMK010000011">
    <property type="protein sequence ID" value="MFC5438301.1"/>
    <property type="molecule type" value="Genomic_DNA"/>
</dbReference>
<dbReference type="RefSeq" id="WP_377306921.1">
    <property type="nucleotide sequence ID" value="NZ_JBHSMK010000011.1"/>
</dbReference>
<feature type="signal peptide" evidence="1">
    <location>
        <begin position="1"/>
        <end position="26"/>
    </location>
</feature>
<evidence type="ECO:0000256" key="1">
    <source>
        <dbReference type="SAM" id="SignalP"/>
    </source>
</evidence>
<organism evidence="2 3">
    <name type="scientific">Rhodanobacter umsongensis</name>
    <dbReference type="NCBI Taxonomy" id="633153"/>
    <lineage>
        <taxon>Bacteria</taxon>
        <taxon>Pseudomonadati</taxon>
        <taxon>Pseudomonadota</taxon>
        <taxon>Gammaproteobacteria</taxon>
        <taxon>Lysobacterales</taxon>
        <taxon>Rhodanobacteraceae</taxon>
        <taxon>Rhodanobacter</taxon>
    </lineage>
</organism>
<feature type="chain" id="PRO_5045771067" description="Sel1 repeat family protein" evidence="1">
    <location>
        <begin position="27"/>
        <end position="304"/>
    </location>
</feature>
<protein>
    <recommendedName>
        <fullName evidence="4">Sel1 repeat family protein</fullName>
    </recommendedName>
</protein>
<evidence type="ECO:0000313" key="3">
    <source>
        <dbReference type="Proteomes" id="UP001596013"/>
    </source>
</evidence>
<sequence length="304" mass="32814">MRQAYRPTLVIVLAMLLVPCQNIAVAAAGTTQPPVGAAAPDEAALDASWAQVLNDSIPTAQRQQALSRIEQAAQATGNQHELYLLGSLYHMGEHAHGSFVPRDLIKASLYLGNAATRGSVRAMAKMAEVELAMHEYREAMNWAQIYGHYELLLPHGVRPHHGYAAELVQRIADKLGRSTMPEIMSDVNSFIASNDAAIRAGNGGASAPNGLMPWPESKAFLPPSGRLAPRAGFADYLLAFNRDGSLADMWLLDAVPDPPLGLALRQYAREMVVAPMPAGAGPALRYAWLPMAYDDGRYRAGLIH</sequence>
<evidence type="ECO:0000313" key="2">
    <source>
        <dbReference type="EMBL" id="MFC5438301.1"/>
    </source>
</evidence>
<name>A0ABW0JR43_9GAMM</name>
<accession>A0ABW0JR43</accession>
<dbReference type="Proteomes" id="UP001596013">
    <property type="component" value="Unassembled WGS sequence"/>
</dbReference>
<gene>
    <name evidence="2" type="ORF">ACFPME_17200</name>
</gene>